<gene>
    <name evidence="5" type="primary">recX</name>
    <name evidence="7" type="ORF">SAMN06265182_0643</name>
</gene>
<dbReference type="InterPro" id="IPR003783">
    <property type="entry name" value="Regulatory_RecX"/>
</dbReference>
<dbReference type="InterPro" id="IPR036388">
    <property type="entry name" value="WH-like_DNA-bd_sf"/>
</dbReference>
<proteinExistence type="inferred from homology"/>
<keyword evidence="4 5" id="KW-0963">Cytoplasm</keyword>
<evidence type="ECO:0000259" key="6">
    <source>
        <dbReference type="Pfam" id="PF21982"/>
    </source>
</evidence>
<reference evidence="8" key="1">
    <citation type="submission" date="2017-09" db="EMBL/GenBank/DDBJ databases">
        <authorList>
            <person name="Varghese N."/>
            <person name="Submissions S."/>
        </authorList>
    </citation>
    <scope>NUCLEOTIDE SEQUENCE [LARGE SCALE GENOMIC DNA]</scope>
    <source>
        <strain evidence="8">DSM 15103</strain>
    </source>
</reference>
<evidence type="ECO:0000256" key="4">
    <source>
        <dbReference type="ARBA" id="ARBA00022490"/>
    </source>
</evidence>
<evidence type="ECO:0000256" key="5">
    <source>
        <dbReference type="HAMAP-Rule" id="MF_01114"/>
    </source>
</evidence>
<dbReference type="PANTHER" id="PTHR33602:SF1">
    <property type="entry name" value="REGULATORY PROTEIN RECX FAMILY PROTEIN"/>
    <property type="match status" value="1"/>
</dbReference>
<evidence type="ECO:0000256" key="1">
    <source>
        <dbReference type="ARBA" id="ARBA00004496"/>
    </source>
</evidence>
<dbReference type="Pfam" id="PF21982">
    <property type="entry name" value="RecX_HTH1"/>
    <property type="match status" value="1"/>
</dbReference>
<evidence type="ECO:0000313" key="8">
    <source>
        <dbReference type="Proteomes" id="UP000219036"/>
    </source>
</evidence>
<dbReference type="PANTHER" id="PTHR33602">
    <property type="entry name" value="REGULATORY PROTEIN RECX FAMILY PROTEIN"/>
    <property type="match status" value="1"/>
</dbReference>
<dbReference type="GO" id="GO:0005737">
    <property type="term" value="C:cytoplasm"/>
    <property type="evidence" value="ECO:0007669"/>
    <property type="project" value="UniProtKB-SubCell"/>
</dbReference>
<evidence type="ECO:0000256" key="2">
    <source>
        <dbReference type="ARBA" id="ARBA00009695"/>
    </source>
</evidence>
<evidence type="ECO:0000256" key="3">
    <source>
        <dbReference type="ARBA" id="ARBA00018111"/>
    </source>
</evidence>
<sequence length="138" mass="16787">MEKAKSYALRLLSKRDYFEEELRRKLLQKGFQEEDIHQVIEYLKKENLINDDKLLERYKEINLQKGKSPLYIKNKLYRKGVKNIDFSYEEELDAALYLLKFKFRREKNYTDIVKFLRNRGFSYTVIQEAANKFLNGEE</sequence>
<keyword evidence="8" id="KW-1185">Reference proteome</keyword>
<dbReference type="Proteomes" id="UP000219036">
    <property type="component" value="Unassembled WGS sequence"/>
</dbReference>
<dbReference type="GO" id="GO:0006282">
    <property type="term" value="P:regulation of DNA repair"/>
    <property type="evidence" value="ECO:0007669"/>
    <property type="project" value="UniProtKB-UniRule"/>
</dbReference>
<comment type="similarity">
    <text evidence="2 5">Belongs to the RecX family.</text>
</comment>
<name>A0A285NA77_9AQUI</name>
<protein>
    <recommendedName>
        <fullName evidence="3 5">Regulatory protein RecX</fullName>
    </recommendedName>
</protein>
<evidence type="ECO:0000313" key="7">
    <source>
        <dbReference type="EMBL" id="SNZ06339.1"/>
    </source>
</evidence>
<organism evidence="7 8">
    <name type="scientific">Persephonella hydrogeniphila</name>
    <dbReference type="NCBI Taxonomy" id="198703"/>
    <lineage>
        <taxon>Bacteria</taxon>
        <taxon>Pseudomonadati</taxon>
        <taxon>Aquificota</taxon>
        <taxon>Aquificia</taxon>
        <taxon>Aquificales</taxon>
        <taxon>Hydrogenothermaceae</taxon>
        <taxon>Persephonella</taxon>
    </lineage>
</organism>
<feature type="domain" description="RecX first three-helical" evidence="6">
    <location>
        <begin position="4"/>
        <end position="43"/>
    </location>
</feature>
<dbReference type="RefSeq" id="WP_245844749.1">
    <property type="nucleotide sequence ID" value="NZ_OBEI01000002.1"/>
</dbReference>
<comment type="subcellular location">
    <subcellularLocation>
        <location evidence="1 5">Cytoplasm</location>
    </subcellularLocation>
</comment>
<dbReference type="HAMAP" id="MF_01114">
    <property type="entry name" value="RecX"/>
    <property type="match status" value="1"/>
</dbReference>
<dbReference type="EMBL" id="OBEI01000002">
    <property type="protein sequence ID" value="SNZ06339.1"/>
    <property type="molecule type" value="Genomic_DNA"/>
</dbReference>
<dbReference type="AlphaFoldDB" id="A0A285NA77"/>
<comment type="function">
    <text evidence="5">Modulates RecA activity.</text>
</comment>
<accession>A0A285NA77</accession>
<dbReference type="Gene3D" id="1.10.10.10">
    <property type="entry name" value="Winged helix-like DNA-binding domain superfamily/Winged helix DNA-binding domain"/>
    <property type="match status" value="1"/>
</dbReference>
<dbReference type="InterPro" id="IPR053926">
    <property type="entry name" value="RecX_HTH_1st"/>
</dbReference>